<accession>A0AAV1T259</accession>
<evidence type="ECO:0000256" key="1">
    <source>
        <dbReference type="SAM" id="Phobius"/>
    </source>
</evidence>
<comment type="caution">
    <text evidence="2">The sequence shown here is derived from an EMBL/GenBank/DDBJ whole genome shotgun (WGS) entry which is preliminary data.</text>
</comment>
<dbReference type="Proteomes" id="UP001162060">
    <property type="component" value="Unassembled WGS sequence"/>
</dbReference>
<name>A0AAV1T259_9STRA</name>
<keyword evidence="1" id="KW-0812">Transmembrane</keyword>
<dbReference type="EMBL" id="CAKLBY020000003">
    <property type="protein sequence ID" value="CAK7893288.1"/>
    <property type="molecule type" value="Genomic_DNA"/>
</dbReference>
<reference evidence="2" key="1">
    <citation type="submission" date="2024-01" db="EMBL/GenBank/DDBJ databases">
        <authorList>
            <person name="Webb A."/>
        </authorList>
    </citation>
    <scope>NUCLEOTIDE SEQUENCE</scope>
    <source>
        <strain evidence="2">Pm1</strain>
    </source>
</reference>
<evidence type="ECO:0000313" key="3">
    <source>
        <dbReference type="EMBL" id="CAK7941228.1"/>
    </source>
</evidence>
<proteinExistence type="predicted"/>
<dbReference type="EMBL" id="CAKLBY020000264">
    <property type="protein sequence ID" value="CAK7941228.1"/>
    <property type="molecule type" value="Genomic_DNA"/>
</dbReference>
<gene>
    <name evidence="3" type="ORF">PM001_LOCUS26378</name>
    <name evidence="2" type="ORF">PM001_LOCUS572</name>
</gene>
<dbReference type="AlphaFoldDB" id="A0AAV1T259"/>
<evidence type="ECO:0000313" key="2">
    <source>
        <dbReference type="EMBL" id="CAK7893288.1"/>
    </source>
</evidence>
<organism evidence="2 4">
    <name type="scientific">Peronospora matthiolae</name>
    <dbReference type="NCBI Taxonomy" id="2874970"/>
    <lineage>
        <taxon>Eukaryota</taxon>
        <taxon>Sar</taxon>
        <taxon>Stramenopiles</taxon>
        <taxon>Oomycota</taxon>
        <taxon>Peronosporomycetes</taxon>
        <taxon>Peronosporales</taxon>
        <taxon>Peronosporaceae</taxon>
        <taxon>Peronospora</taxon>
    </lineage>
</organism>
<sequence length="223" mass="24664">MAAGARAGAWSKIRCSGANIDIDVRGKSDRIYRFWGTLGWSNNPWIQDGNGLSLKSATYDRIAICPISDLHIRRTGPTEFIFRIKPVGPRSFHHSQPKLRRWATAILLASPTFPIGGELALEPELVLRHAPPFDMNGPGPRSNKVEWSGGERGTWKSLTSLLNCSRVRMEFAGFSPLTYQSYLLIRTRTDPFGPYACVVTASCFTPIPGIMAFLGPSPSRSRT</sequence>
<feature type="transmembrane region" description="Helical" evidence="1">
    <location>
        <begin position="192"/>
        <end position="214"/>
    </location>
</feature>
<evidence type="ECO:0000313" key="4">
    <source>
        <dbReference type="Proteomes" id="UP001162060"/>
    </source>
</evidence>
<keyword evidence="1" id="KW-0472">Membrane</keyword>
<protein>
    <submittedName>
        <fullName evidence="2">Uncharacterized protein</fullName>
    </submittedName>
</protein>
<keyword evidence="1" id="KW-1133">Transmembrane helix</keyword>